<reference evidence="1 2" key="1">
    <citation type="submission" date="2014-06" db="EMBL/GenBank/DDBJ databases">
        <title>Draft genome sequence of Bacillus manliponensis JCM 15802 (MCCC 1A00708).</title>
        <authorList>
            <person name="Lai Q."/>
            <person name="Liu Y."/>
            <person name="Shao Z."/>
        </authorList>
    </citation>
    <scope>NUCLEOTIDE SEQUENCE [LARGE SCALE GENOMIC DNA]</scope>
    <source>
        <strain evidence="1 2">JCM 15802</strain>
    </source>
</reference>
<organism evidence="1 2">
    <name type="scientific">Bacillus manliponensis</name>
    <dbReference type="NCBI Taxonomy" id="574376"/>
    <lineage>
        <taxon>Bacteria</taxon>
        <taxon>Bacillati</taxon>
        <taxon>Bacillota</taxon>
        <taxon>Bacilli</taxon>
        <taxon>Bacillales</taxon>
        <taxon>Bacillaceae</taxon>
        <taxon>Bacillus</taxon>
        <taxon>Bacillus cereus group</taxon>
    </lineage>
</organism>
<protein>
    <submittedName>
        <fullName evidence="1">Uncharacterized protein</fullName>
    </submittedName>
</protein>
<accession>A0A073K173</accession>
<dbReference type="AlphaFoldDB" id="A0A073K173"/>
<dbReference type="EMBL" id="JOTN01000004">
    <property type="protein sequence ID" value="KEK20245.1"/>
    <property type="molecule type" value="Genomic_DNA"/>
</dbReference>
<keyword evidence="2" id="KW-1185">Reference proteome</keyword>
<gene>
    <name evidence="1" type="ORF">BAMA_17550</name>
</gene>
<evidence type="ECO:0000313" key="1">
    <source>
        <dbReference type="EMBL" id="KEK20245.1"/>
    </source>
</evidence>
<dbReference type="RefSeq" id="WP_034637598.1">
    <property type="nucleotide sequence ID" value="NZ_CBCSJC010000003.1"/>
</dbReference>
<evidence type="ECO:0000313" key="2">
    <source>
        <dbReference type="Proteomes" id="UP000027822"/>
    </source>
</evidence>
<comment type="caution">
    <text evidence="1">The sequence shown here is derived from an EMBL/GenBank/DDBJ whole genome shotgun (WGS) entry which is preliminary data.</text>
</comment>
<dbReference type="Proteomes" id="UP000027822">
    <property type="component" value="Unassembled WGS sequence"/>
</dbReference>
<dbReference type="OrthoDB" id="9921839at2"/>
<proteinExistence type="predicted"/>
<sequence length="180" mass="19019">MSYPQSFSFACPCPTPWAPPAKKEEHKGCNCQCKSSCKDCCDVCLKEKCCDEAAVHLASALSLSLGTGSVVPLQTVAQSPDGIRVISPGIVQVEECGKYLVGLFVTVSVGVISPLELVLERCDGSIRVLHIVSTLLVVGLADTFSAILCLEPSDRLYLRNPSIATVQAGVSLSVAKLCCD</sequence>
<name>A0A073K173_9BACI</name>